<keyword evidence="9" id="KW-1185">Reference proteome</keyword>
<dbReference type="PANTHER" id="PTHR23523">
    <property type="match status" value="1"/>
</dbReference>
<feature type="transmembrane region" description="Helical" evidence="6">
    <location>
        <begin position="382"/>
        <end position="402"/>
    </location>
</feature>
<feature type="transmembrane region" description="Helical" evidence="6">
    <location>
        <begin position="290"/>
        <end position="308"/>
    </location>
</feature>
<feature type="transmembrane region" description="Helical" evidence="6">
    <location>
        <begin position="177"/>
        <end position="195"/>
    </location>
</feature>
<keyword evidence="5 6" id="KW-0472">Membrane</keyword>
<dbReference type="Gene3D" id="1.20.1250.20">
    <property type="entry name" value="MFS general substrate transporter like domains"/>
    <property type="match status" value="1"/>
</dbReference>
<dbReference type="CDD" id="cd17339">
    <property type="entry name" value="MFS_NIMT_CynX_like"/>
    <property type="match status" value="1"/>
</dbReference>
<evidence type="ECO:0000256" key="6">
    <source>
        <dbReference type="SAM" id="Phobius"/>
    </source>
</evidence>
<feature type="transmembrane region" description="Helical" evidence="6">
    <location>
        <begin position="111"/>
        <end position="130"/>
    </location>
</feature>
<name>A0A3D8TT17_9LIST</name>
<dbReference type="AlphaFoldDB" id="A0A3D8TT17"/>
<feature type="domain" description="Major facilitator superfamily (MFS) profile" evidence="7">
    <location>
        <begin position="18"/>
        <end position="405"/>
    </location>
</feature>
<evidence type="ECO:0000256" key="2">
    <source>
        <dbReference type="ARBA" id="ARBA00022448"/>
    </source>
</evidence>
<sequence>MNEQPDLLNTELEKARNLKISLVLGIIFVAINLRMPITSISPLLELIRKDLPISNTLAGFLTTLPLIAFAVISPFVSKLSRKLGVEQLVFYTLLFLVFGSFIRPFGDNLTFLLIGTLLIGIGIAVGNVILPSIIKKEFPFQLGLLTGIYSISMNLFAAIASGLSFPLANNFGLGWRGTLYVFSAFTVLALLIWLFQLGKKPKQVASANSKKPAHAHQSVWKSKLAWQIAVVMGVQSAVFYINVAWLPVIVQDRGFTAADGGFMLSLMQFGIIPITFIIPIIAGKTKDQRVLMSLASFFICGGIIGLMLPIASLVYLSIISIMLGVGGGMAFSLSMMFFSLRTSTPEEAAETSGMAQSVGYLLAAFGPLLFGFLHDALGNFEISLFILLAAGIGLFLAGLGAAKDQKLFDISH</sequence>
<evidence type="ECO:0000259" key="7">
    <source>
        <dbReference type="PROSITE" id="PS50850"/>
    </source>
</evidence>
<keyword evidence="4 6" id="KW-1133">Transmembrane helix</keyword>
<evidence type="ECO:0000256" key="5">
    <source>
        <dbReference type="ARBA" id="ARBA00023136"/>
    </source>
</evidence>
<accession>A0A3D8TT17</accession>
<dbReference type="GO" id="GO:0022857">
    <property type="term" value="F:transmembrane transporter activity"/>
    <property type="evidence" value="ECO:0007669"/>
    <property type="project" value="InterPro"/>
</dbReference>
<dbReference type="SUPFAM" id="SSF103473">
    <property type="entry name" value="MFS general substrate transporter"/>
    <property type="match status" value="1"/>
</dbReference>
<keyword evidence="2" id="KW-0813">Transport</keyword>
<evidence type="ECO:0000313" key="9">
    <source>
        <dbReference type="Proteomes" id="UP000257055"/>
    </source>
</evidence>
<reference evidence="9" key="1">
    <citation type="submission" date="2015-04" db="EMBL/GenBank/DDBJ databases">
        <authorList>
            <person name="Schardt J."/>
            <person name="Mueller-Herbst S."/>
            <person name="Scherer S."/>
            <person name="Huptas C."/>
        </authorList>
    </citation>
    <scope>NUCLEOTIDE SEQUENCE [LARGE SCALE GENOMIC DNA]</scope>
    <source>
        <strain evidence="9">Kiel-L1</strain>
    </source>
</reference>
<feature type="transmembrane region" description="Helical" evidence="6">
    <location>
        <begin position="262"/>
        <end position="283"/>
    </location>
</feature>
<comment type="subcellular location">
    <subcellularLocation>
        <location evidence="1">Cell membrane</location>
        <topology evidence="1">Multi-pass membrane protein</topology>
    </subcellularLocation>
</comment>
<comment type="caution">
    <text evidence="8">The sequence shown here is derived from an EMBL/GenBank/DDBJ whole genome shotgun (WGS) entry which is preliminary data.</text>
</comment>
<dbReference type="Pfam" id="PF07690">
    <property type="entry name" value="MFS_1"/>
    <property type="match status" value="1"/>
</dbReference>
<feature type="transmembrane region" description="Helical" evidence="6">
    <location>
        <begin position="314"/>
        <end position="338"/>
    </location>
</feature>
<evidence type="ECO:0000256" key="3">
    <source>
        <dbReference type="ARBA" id="ARBA00022692"/>
    </source>
</evidence>
<dbReference type="InterPro" id="IPR036259">
    <property type="entry name" value="MFS_trans_sf"/>
</dbReference>
<proteinExistence type="predicted"/>
<dbReference type="InterPro" id="IPR011701">
    <property type="entry name" value="MFS"/>
</dbReference>
<dbReference type="PROSITE" id="PS50850">
    <property type="entry name" value="MFS"/>
    <property type="match status" value="1"/>
</dbReference>
<feature type="transmembrane region" description="Helical" evidence="6">
    <location>
        <begin position="57"/>
        <end position="76"/>
    </location>
</feature>
<dbReference type="RefSeq" id="WP_115751910.1">
    <property type="nucleotide sequence ID" value="NZ_LARY01000001.1"/>
</dbReference>
<feature type="transmembrane region" description="Helical" evidence="6">
    <location>
        <begin position="358"/>
        <end position="376"/>
    </location>
</feature>
<dbReference type="Proteomes" id="UP000257055">
    <property type="component" value="Unassembled WGS sequence"/>
</dbReference>
<dbReference type="InterPro" id="IPR020846">
    <property type="entry name" value="MFS_dom"/>
</dbReference>
<keyword evidence="3 6" id="KW-0812">Transmembrane</keyword>
<dbReference type="GO" id="GO:0005886">
    <property type="term" value="C:plasma membrane"/>
    <property type="evidence" value="ECO:0007669"/>
    <property type="project" value="UniProtKB-SubCell"/>
</dbReference>
<protein>
    <submittedName>
        <fullName evidence="8">Transporter</fullName>
    </submittedName>
</protein>
<evidence type="ECO:0000313" key="8">
    <source>
        <dbReference type="EMBL" id="RDX02236.1"/>
    </source>
</evidence>
<dbReference type="EMBL" id="LARY01000001">
    <property type="protein sequence ID" value="RDX02236.1"/>
    <property type="molecule type" value="Genomic_DNA"/>
</dbReference>
<dbReference type="PANTHER" id="PTHR23523:SF2">
    <property type="entry name" value="2-NITROIMIDAZOLE TRANSPORTER"/>
    <property type="match status" value="1"/>
</dbReference>
<feature type="transmembrane region" description="Helical" evidence="6">
    <location>
        <begin position="142"/>
        <end position="165"/>
    </location>
</feature>
<evidence type="ECO:0000256" key="1">
    <source>
        <dbReference type="ARBA" id="ARBA00004651"/>
    </source>
</evidence>
<organism evidence="8 9">
    <name type="scientific">Listeria kieliensis</name>
    <dbReference type="NCBI Taxonomy" id="1621700"/>
    <lineage>
        <taxon>Bacteria</taxon>
        <taxon>Bacillati</taxon>
        <taxon>Bacillota</taxon>
        <taxon>Bacilli</taxon>
        <taxon>Bacillales</taxon>
        <taxon>Listeriaceae</taxon>
        <taxon>Listeria</taxon>
    </lineage>
</organism>
<evidence type="ECO:0000256" key="4">
    <source>
        <dbReference type="ARBA" id="ARBA00022989"/>
    </source>
</evidence>
<gene>
    <name evidence="8" type="ORF">UR08_01530</name>
</gene>
<feature type="transmembrane region" description="Helical" evidence="6">
    <location>
        <begin position="88"/>
        <end position="105"/>
    </location>
</feature>
<dbReference type="InterPro" id="IPR052524">
    <property type="entry name" value="MFS_Cyanate_Porter"/>
</dbReference>
<feature type="transmembrane region" description="Helical" evidence="6">
    <location>
        <begin position="20"/>
        <end position="37"/>
    </location>
</feature>
<feature type="transmembrane region" description="Helical" evidence="6">
    <location>
        <begin position="224"/>
        <end position="250"/>
    </location>
</feature>